<dbReference type="SMART" id="SM00382">
    <property type="entry name" value="AAA"/>
    <property type="match status" value="1"/>
</dbReference>
<dbReference type="GO" id="GO:0005524">
    <property type="term" value="F:ATP binding"/>
    <property type="evidence" value="ECO:0007669"/>
    <property type="project" value="InterPro"/>
</dbReference>
<dbReference type="SUPFAM" id="SSF52540">
    <property type="entry name" value="P-loop containing nucleoside triphosphate hydrolases"/>
    <property type="match status" value="1"/>
</dbReference>
<protein>
    <submittedName>
        <fullName evidence="2">DUF3578 domain-containing protein</fullName>
    </submittedName>
</protein>
<dbReference type="EMBL" id="JAMBPX010000001">
    <property type="protein sequence ID" value="MDG0857937.1"/>
    <property type="molecule type" value="Genomic_DNA"/>
</dbReference>
<reference evidence="2" key="1">
    <citation type="submission" date="2022-05" db="EMBL/GenBank/DDBJ databases">
        <title>Comparative genomics of Staphylococcus equorum isolates.</title>
        <authorList>
            <person name="Luelf R.H."/>
        </authorList>
    </citation>
    <scope>NUCLEOTIDE SEQUENCE</scope>
    <source>
        <strain evidence="2">TMW 2.2343</strain>
    </source>
</reference>
<evidence type="ECO:0000313" key="3">
    <source>
        <dbReference type="Proteomes" id="UP001152302"/>
    </source>
</evidence>
<accession>A0A9X4QZN8</accession>
<evidence type="ECO:0000313" key="2">
    <source>
        <dbReference type="EMBL" id="MDG0857937.1"/>
    </source>
</evidence>
<dbReference type="PANTHER" id="PTHR37291">
    <property type="entry name" value="5-METHYLCYTOSINE-SPECIFIC RESTRICTION ENZYME B"/>
    <property type="match status" value="1"/>
</dbReference>
<dbReference type="PANTHER" id="PTHR37291:SF1">
    <property type="entry name" value="TYPE IV METHYL-DIRECTED RESTRICTION ENZYME ECOKMCRB SUBUNIT"/>
    <property type="match status" value="1"/>
</dbReference>
<dbReference type="Gene3D" id="3.30.920.90">
    <property type="match status" value="1"/>
</dbReference>
<dbReference type="InterPro" id="IPR011704">
    <property type="entry name" value="ATPase_dyneun-rel_AAA"/>
</dbReference>
<comment type="caution">
    <text evidence="2">The sequence shown here is derived from an EMBL/GenBank/DDBJ whole genome shotgun (WGS) entry which is preliminary data.</text>
</comment>
<dbReference type="Pfam" id="PF12102">
    <property type="entry name" value="MrcB_N"/>
    <property type="match status" value="1"/>
</dbReference>
<dbReference type="InterPro" id="IPR021961">
    <property type="entry name" value="McrB_DNA-bd"/>
</dbReference>
<proteinExistence type="predicted"/>
<organism evidence="2 3">
    <name type="scientific">Staphylococcus equorum</name>
    <dbReference type="NCBI Taxonomy" id="246432"/>
    <lineage>
        <taxon>Bacteria</taxon>
        <taxon>Bacillati</taxon>
        <taxon>Bacillota</taxon>
        <taxon>Bacilli</taxon>
        <taxon>Bacillales</taxon>
        <taxon>Staphylococcaceae</taxon>
        <taxon>Staphylococcus</taxon>
    </lineage>
</organism>
<dbReference type="RefSeq" id="WP_277580332.1">
    <property type="nucleotide sequence ID" value="NZ_JAMBPV010000001.1"/>
</dbReference>
<gene>
    <name evidence="2" type="ORF">M4L21_01260</name>
</gene>
<dbReference type="Pfam" id="PF07728">
    <property type="entry name" value="AAA_5"/>
    <property type="match status" value="1"/>
</dbReference>
<dbReference type="InterPro" id="IPR027417">
    <property type="entry name" value="P-loop_NTPase"/>
</dbReference>
<dbReference type="Gene3D" id="3.40.50.300">
    <property type="entry name" value="P-loop containing nucleotide triphosphate hydrolases"/>
    <property type="match status" value="1"/>
</dbReference>
<dbReference type="InterPro" id="IPR003593">
    <property type="entry name" value="AAA+_ATPase"/>
</dbReference>
<dbReference type="GO" id="GO:0016887">
    <property type="term" value="F:ATP hydrolysis activity"/>
    <property type="evidence" value="ECO:0007669"/>
    <property type="project" value="InterPro"/>
</dbReference>
<evidence type="ECO:0000259" key="1">
    <source>
        <dbReference type="SMART" id="SM00382"/>
    </source>
</evidence>
<sequence>MTLSKLIKEIGNTYVKEKESGEFEGAPVGDLVKNKMVKELKNIEDLKGYEIKGSIGNGQFASVPWVAIMNKEVTKATTKGFYVAFLFRADGEKVFLTLNQGATYFKEKKLKEQDIIKISKALYRTLETPVSNPIDIDLESNTQLGSSYEGTTISGFEYSINNMPDSATIENDIIKLLNDYEQLVVKYKENGSNIDQFYQFILNSEEKKYQLFKNLFLNFVEQSQINITDKENKSTEIKSEGLDEVKVTKIKDFNSVQMDGVYFHVHLFNSGQYGRKNGNGSGKIPYICYEFSNTRWANIRTTFENYKMTTARFTLWDEIDLKEQETGQSYNIEDMDLFSNNPPNEYFKQFYEDYMSYKAEVDLMLESGIVKEITDKLLNSKNIILRGAPGTGKSYLAKAIASKIIGTSNENLESSKQFEFVQFHPNYDYTDFVEGIRPVISHDGNMGFNLKPGIFKTFCEKAISDQNNGSSAEFEEKYEDYIEYVNSENEKKFVFVIDEINRGEISKIFGELFFSIDPSYRGITGAVKTQYSNMESEGNKFYIPDNVYIIGTMNDIDRSVDTFDFAMRRRFRFIEIKANENIEMLEVLGDKKEEAIVSMTNLNHAISQVDELDNNYHIGAAYFLKLKEINFEELWEDFLEPLLSDYIRGMFNEEEIMESFRVAYNNSHLELDSVDENA</sequence>
<name>A0A9X4QZN8_9STAP</name>
<dbReference type="AlphaFoldDB" id="A0A9X4QZN8"/>
<dbReference type="InterPro" id="IPR052934">
    <property type="entry name" value="Methyl-DNA_Rec/Restrict_Enz"/>
</dbReference>
<feature type="domain" description="AAA+ ATPase" evidence="1">
    <location>
        <begin position="379"/>
        <end position="581"/>
    </location>
</feature>
<dbReference type="Proteomes" id="UP001152302">
    <property type="component" value="Unassembled WGS sequence"/>
</dbReference>